<evidence type="ECO:0000313" key="1">
    <source>
        <dbReference type="EMBL" id="KIC07239.1"/>
    </source>
</evidence>
<dbReference type="AlphaFoldDB" id="A0A0C1E5B9"/>
<dbReference type="Proteomes" id="UP000031390">
    <property type="component" value="Unassembled WGS sequence"/>
</dbReference>
<protein>
    <submittedName>
        <fullName evidence="1">Uncharacterized protein</fullName>
    </submittedName>
</protein>
<sequence>MYASIYFSNAQLNACRYLLILFTQKRSSENVSLLQTDTVSDDLLFIMVKLCINYDKSV</sequence>
<evidence type="ECO:0000313" key="2">
    <source>
        <dbReference type="Proteomes" id="UP000031390"/>
    </source>
</evidence>
<gene>
    <name evidence="1" type="ORF">MCC93_14490</name>
</gene>
<comment type="caution">
    <text evidence="1">The sequence shown here is derived from an EMBL/GenBank/DDBJ whole genome shotgun (WGS) entry which is preliminary data.</text>
</comment>
<reference evidence="1 2" key="1">
    <citation type="submission" date="2014-12" db="EMBL/GenBank/DDBJ databases">
        <title>Genome sequence of Morococcus cerebrosus.</title>
        <authorList>
            <person name="Shin S.-K."/>
            <person name="Yi H."/>
        </authorList>
    </citation>
    <scope>NUCLEOTIDE SEQUENCE [LARGE SCALE GENOMIC DNA]</scope>
    <source>
        <strain evidence="1 2">CIP 81.93</strain>
    </source>
</reference>
<name>A0A0C1E5B9_9NEIS</name>
<proteinExistence type="predicted"/>
<accession>A0A0C1E5B9</accession>
<organism evidence="1 2">
    <name type="scientific">Morococcus cerebrosus</name>
    <dbReference type="NCBI Taxonomy" id="1056807"/>
    <lineage>
        <taxon>Bacteria</taxon>
        <taxon>Pseudomonadati</taxon>
        <taxon>Pseudomonadota</taxon>
        <taxon>Betaproteobacteria</taxon>
        <taxon>Neisseriales</taxon>
        <taxon>Neisseriaceae</taxon>
        <taxon>Morococcus</taxon>
    </lineage>
</organism>
<dbReference type="EMBL" id="JUFZ01000062">
    <property type="protein sequence ID" value="KIC07239.1"/>
    <property type="molecule type" value="Genomic_DNA"/>
</dbReference>